<reference evidence="3" key="1">
    <citation type="submission" date="2018-04" db="EMBL/GenBank/DDBJ databases">
        <title>Complete genome of Antarctic heterotrophic bacterium Hymenobacter nivis.</title>
        <authorList>
            <person name="Terashima M."/>
        </authorList>
    </citation>
    <scope>NUCLEOTIDE SEQUENCE [LARGE SCALE GENOMIC DNA]</scope>
    <source>
        <strain evidence="3">NBRC 111535</strain>
    </source>
</reference>
<accession>A0A2Z3GQU7</accession>
<keyword evidence="1" id="KW-0732">Signal</keyword>
<evidence type="ECO:0008006" key="4">
    <source>
        <dbReference type="Google" id="ProtNLM"/>
    </source>
</evidence>
<dbReference type="KEGG" id="hnv:DDQ68_15620"/>
<evidence type="ECO:0000313" key="3">
    <source>
        <dbReference type="Proteomes" id="UP000245999"/>
    </source>
</evidence>
<dbReference type="RefSeq" id="WP_109657135.1">
    <property type="nucleotide sequence ID" value="NZ_CP029145.1"/>
</dbReference>
<dbReference type="PROSITE" id="PS51257">
    <property type="entry name" value="PROKAR_LIPOPROTEIN"/>
    <property type="match status" value="1"/>
</dbReference>
<feature type="chain" id="PRO_5016274200" description="Lipoprotein" evidence="1">
    <location>
        <begin position="22"/>
        <end position="169"/>
    </location>
</feature>
<feature type="signal peptide" evidence="1">
    <location>
        <begin position="1"/>
        <end position="21"/>
    </location>
</feature>
<name>A0A2Z3GQU7_9BACT</name>
<dbReference type="AlphaFoldDB" id="A0A2Z3GQU7"/>
<protein>
    <recommendedName>
        <fullName evidence="4">Lipoprotein</fullName>
    </recommendedName>
</protein>
<evidence type="ECO:0000256" key="1">
    <source>
        <dbReference type="SAM" id="SignalP"/>
    </source>
</evidence>
<dbReference type="EMBL" id="CP029145">
    <property type="protein sequence ID" value="AWM34087.1"/>
    <property type="molecule type" value="Genomic_DNA"/>
</dbReference>
<gene>
    <name evidence="2" type="ORF">DDQ68_15620</name>
</gene>
<dbReference type="Proteomes" id="UP000245999">
    <property type="component" value="Chromosome"/>
</dbReference>
<proteinExistence type="predicted"/>
<evidence type="ECO:0000313" key="2">
    <source>
        <dbReference type="EMBL" id="AWM34087.1"/>
    </source>
</evidence>
<dbReference type="OrthoDB" id="277441at2"/>
<organism evidence="2 3">
    <name type="scientific">Hymenobacter nivis</name>
    <dbReference type="NCBI Taxonomy" id="1850093"/>
    <lineage>
        <taxon>Bacteria</taxon>
        <taxon>Pseudomonadati</taxon>
        <taxon>Bacteroidota</taxon>
        <taxon>Cytophagia</taxon>
        <taxon>Cytophagales</taxon>
        <taxon>Hymenobacteraceae</taxon>
        <taxon>Hymenobacter</taxon>
    </lineage>
</organism>
<sequence length="169" mass="17641">MRKCVLFLLAAVGWCGFSSCAGYRIKKIDAADTTTEGLRYCRSAPYLLVSSVSTPGETAATAAYQVVYLPDPAQTYVIQRHGGLGTVNVTAALTESGLLTQFGGATDSKVPDLITALGGILPSVIGLKARAQENGPPAAPAPRLFKIVFGANNPAGIKLVEVQLDTTEK</sequence>
<keyword evidence="3" id="KW-1185">Reference proteome</keyword>